<dbReference type="RefSeq" id="WP_265673839.1">
    <property type="nucleotide sequence ID" value="NZ_JAKRRY010000004.1"/>
</dbReference>
<keyword evidence="4" id="KW-0574">Periplasm</keyword>
<dbReference type="InterPro" id="IPR011043">
    <property type="entry name" value="Gal_Oxase/kelch_b-propeller"/>
</dbReference>
<dbReference type="PANTHER" id="PTHR46093:SF18">
    <property type="entry name" value="FIBRONECTIN TYPE-III DOMAIN-CONTAINING PROTEIN"/>
    <property type="match status" value="1"/>
</dbReference>
<comment type="caution">
    <text evidence="8">The sequence shown here is derived from an EMBL/GenBank/DDBJ whole genome shotgun (WGS) entry which is preliminary data.</text>
</comment>
<reference evidence="8" key="1">
    <citation type="submission" date="2022-02" db="EMBL/GenBank/DDBJ databases">
        <title>Vibrio sp. nov, a new bacterium isolated from seawater.</title>
        <authorList>
            <person name="Yuan Y."/>
        </authorList>
    </citation>
    <scope>NUCLEOTIDE SEQUENCE</scope>
    <source>
        <strain evidence="8">ZSDZ65</strain>
    </source>
</reference>
<dbReference type="EMBL" id="JAKRRY010000004">
    <property type="protein sequence ID" value="MCW8345396.1"/>
    <property type="molecule type" value="Genomic_DNA"/>
</dbReference>
<evidence type="ECO:0000313" key="9">
    <source>
        <dbReference type="Proteomes" id="UP001155587"/>
    </source>
</evidence>
<dbReference type="AlphaFoldDB" id="A0A9X3HVK0"/>
<keyword evidence="5" id="KW-0413">Isomerase</keyword>
<protein>
    <submittedName>
        <fullName evidence="8">N-acetylneuraminate epimerase</fullName>
    </submittedName>
</protein>
<evidence type="ECO:0000256" key="3">
    <source>
        <dbReference type="ARBA" id="ARBA00022737"/>
    </source>
</evidence>
<evidence type="ECO:0000256" key="5">
    <source>
        <dbReference type="ARBA" id="ARBA00023235"/>
    </source>
</evidence>
<dbReference type="GO" id="GO:0016853">
    <property type="term" value="F:isomerase activity"/>
    <property type="evidence" value="ECO:0007669"/>
    <property type="project" value="UniProtKB-KW"/>
</dbReference>
<proteinExistence type="predicted"/>
<dbReference type="NCBIfam" id="NF010730">
    <property type="entry name" value="PRK14131.1"/>
    <property type="match status" value="1"/>
</dbReference>
<evidence type="ECO:0000256" key="7">
    <source>
        <dbReference type="SAM" id="SignalP"/>
    </source>
</evidence>
<dbReference type="PANTHER" id="PTHR46093">
    <property type="entry name" value="ACYL-COA-BINDING DOMAIN-CONTAINING PROTEIN 5"/>
    <property type="match status" value="1"/>
</dbReference>
<feature type="signal peptide" evidence="7">
    <location>
        <begin position="1"/>
        <end position="32"/>
    </location>
</feature>
<keyword evidence="1" id="KW-0880">Kelch repeat</keyword>
<name>A0A9X3HVK0_9VIBR</name>
<dbReference type="Proteomes" id="UP001155587">
    <property type="component" value="Unassembled WGS sequence"/>
</dbReference>
<keyword evidence="9" id="KW-1185">Reference proteome</keyword>
<organism evidence="8 9">
    <name type="scientific">Vibrio qingdaonensis</name>
    <dbReference type="NCBI Taxonomy" id="2829491"/>
    <lineage>
        <taxon>Bacteria</taxon>
        <taxon>Pseudomonadati</taxon>
        <taxon>Pseudomonadota</taxon>
        <taxon>Gammaproteobacteria</taxon>
        <taxon>Vibrionales</taxon>
        <taxon>Vibrionaceae</taxon>
        <taxon>Vibrio</taxon>
    </lineage>
</organism>
<keyword evidence="3" id="KW-0677">Repeat</keyword>
<dbReference type="InterPro" id="IPR056734">
    <property type="entry name" value="NANM"/>
</dbReference>
<evidence type="ECO:0000256" key="4">
    <source>
        <dbReference type="ARBA" id="ARBA00022764"/>
    </source>
</evidence>
<dbReference type="InterPro" id="IPR019936">
    <property type="entry name" value="NanM_proteobact"/>
</dbReference>
<keyword evidence="6" id="KW-0119">Carbohydrate metabolism</keyword>
<evidence type="ECO:0000256" key="2">
    <source>
        <dbReference type="ARBA" id="ARBA00022729"/>
    </source>
</evidence>
<dbReference type="InterPro" id="IPR015915">
    <property type="entry name" value="Kelch-typ_b-propeller"/>
</dbReference>
<gene>
    <name evidence="8" type="ORF">MD535_05035</name>
</gene>
<evidence type="ECO:0000313" key="8">
    <source>
        <dbReference type="EMBL" id="MCW8345396.1"/>
    </source>
</evidence>
<feature type="chain" id="PRO_5040826900" evidence="7">
    <location>
        <begin position="33"/>
        <end position="392"/>
    </location>
</feature>
<accession>A0A9X3HVK0</accession>
<dbReference type="SUPFAM" id="SSF50965">
    <property type="entry name" value="Galactose oxidase, central domain"/>
    <property type="match status" value="1"/>
</dbReference>
<evidence type="ECO:0000256" key="1">
    <source>
        <dbReference type="ARBA" id="ARBA00022441"/>
    </source>
</evidence>
<dbReference type="Gene3D" id="2.120.10.80">
    <property type="entry name" value="Kelch-type beta propeller"/>
    <property type="match status" value="2"/>
</dbReference>
<dbReference type="NCBIfam" id="TIGR03547">
    <property type="entry name" value="muta_rot_YjhT"/>
    <property type="match status" value="1"/>
</dbReference>
<sequence length="392" mass="42357">MDNLTKRRARIPALATSLLGSLTLLCSASLYANQQWPDLPVGFKSGVGVQVDNKLYVGLGSAGKGFYMLDLDNVSQGWREQATFTGPSRSGATATVVDNNIYIFGGSGKQSVNDAAPVLFDTVYRYDIKSNEWSQVETQTPVGLLGAASYSPDGKQVLFFGGYNKGYFDQYLSDINATDKKTQPKKWQKIVDDYMGMKPLDYKWNQNVLSYSPQTGRWDDLGASPFIPNCGSAIVTKGPMATLISGEIKPGLRTAEVKQFQFGAEQPWVSLHDLPQPTGQGVQEGVAGAYAGESNGAMIVAGGANFHGAKGAFEQGNMFAHNGFGKAFNRETYVLSNGLWSQSTSLPHGLAYGASFTTDKGVLVIGGEDQQREARKEVYLLSWDGKSVQVTN</sequence>
<dbReference type="Pfam" id="PF24996">
    <property type="entry name" value="NANM"/>
    <property type="match status" value="1"/>
</dbReference>
<keyword evidence="2 7" id="KW-0732">Signal</keyword>
<evidence type="ECO:0000256" key="6">
    <source>
        <dbReference type="ARBA" id="ARBA00023277"/>
    </source>
</evidence>